<dbReference type="InterPro" id="IPR003718">
    <property type="entry name" value="OsmC/Ohr_fam"/>
</dbReference>
<organism evidence="1 2">
    <name type="scientific">Peribacillus simplex</name>
    <dbReference type="NCBI Taxonomy" id="1478"/>
    <lineage>
        <taxon>Bacteria</taxon>
        <taxon>Bacillati</taxon>
        <taxon>Bacillota</taxon>
        <taxon>Bacilli</taxon>
        <taxon>Bacillales</taxon>
        <taxon>Bacillaceae</taxon>
        <taxon>Peribacillus</taxon>
    </lineage>
</organism>
<dbReference type="AlphaFoldDB" id="A0AA90P8V4"/>
<gene>
    <name evidence="1" type="ORF">Q8G35_24505</name>
</gene>
<dbReference type="InterPro" id="IPR036102">
    <property type="entry name" value="OsmC/Ohrsf"/>
</dbReference>
<comment type="caution">
    <text evidence="1">The sequence shown here is derived from an EMBL/GenBank/DDBJ whole genome shotgun (WGS) entry which is preliminary data.</text>
</comment>
<reference evidence="1" key="1">
    <citation type="submission" date="2023-07" db="EMBL/GenBank/DDBJ databases">
        <title>Murine gut Bacillus species.</title>
        <authorList>
            <person name="Gutman E."/>
            <person name="Hashuel R."/>
            <person name="Litvak Y."/>
        </authorList>
    </citation>
    <scope>NUCLEOTIDE SEQUENCE</scope>
    <source>
        <strain evidence="1">RU283</strain>
    </source>
</reference>
<dbReference type="RefSeq" id="WP_305162463.1">
    <property type="nucleotide sequence ID" value="NZ_JAUUTP010000041.1"/>
</dbReference>
<dbReference type="EMBL" id="JAUUTP010000041">
    <property type="protein sequence ID" value="MDP1421444.1"/>
    <property type="molecule type" value="Genomic_DNA"/>
</dbReference>
<dbReference type="PANTHER" id="PTHR35368">
    <property type="entry name" value="HYDROPEROXIDE REDUCTASE"/>
    <property type="match status" value="1"/>
</dbReference>
<evidence type="ECO:0000313" key="2">
    <source>
        <dbReference type="Proteomes" id="UP001178277"/>
    </source>
</evidence>
<dbReference type="Proteomes" id="UP001178277">
    <property type="component" value="Unassembled WGS sequence"/>
</dbReference>
<protein>
    <submittedName>
        <fullName evidence="1">OsmC family protein</fullName>
    </submittedName>
</protein>
<dbReference type="InterPro" id="IPR015946">
    <property type="entry name" value="KH_dom-like_a/b"/>
</dbReference>
<proteinExistence type="predicted"/>
<dbReference type="Gene3D" id="3.30.300.20">
    <property type="match status" value="1"/>
</dbReference>
<evidence type="ECO:0000313" key="1">
    <source>
        <dbReference type="EMBL" id="MDP1421444.1"/>
    </source>
</evidence>
<dbReference type="Pfam" id="PF02566">
    <property type="entry name" value="OsmC"/>
    <property type="match status" value="1"/>
</dbReference>
<name>A0AA90P8V4_9BACI</name>
<accession>A0AA90P8V4</accession>
<dbReference type="InterPro" id="IPR052924">
    <property type="entry name" value="OsmC/Ohr_hydroprdx_reductase"/>
</dbReference>
<sequence length="171" mass="18456">MTKINGVNTKVIENIVENYKENPEEGIAGYSSSVKWKGGFYAEAQVGDHKPVLIDEPDWFSGSNKGPSPAELLLSALGGCLSISVIATASLMGIKVNSLEVNASGQLDLNVLLGLKEGNPGFNEVDVQFTVDSDADDKQLEELVSKAMEISPVRNSLERNVQVNSTFKRNK</sequence>
<dbReference type="PANTHER" id="PTHR35368:SF1">
    <property type="entry name" value="HYDROPEROXIDE REDUCTASE"/>
    <property type="match status" value="1"/>
</dbReference>
<dbReference type="SUPFAM" id="SSF82784">
    <property type="entry name" value="OsmC-like"/>
    <property type="match status" value="1"/>
</dbReference>